<feature type="region of interest" description="Disordered" evidence="1">
    <location>
        <begin position="335"/>
        <end position="356"/>
    </location>
</feature>
<sequence>MHAANQLRNVTPKCVRGIKPATHRGVVNCCENRYFLSANAPNVPAVVRPCGRPRWRRRDRPAPAYQNVNFACPRSRTDGSDKDHSGTRVACPVASTLESSPSALMLNRLYSSGSKLSRPITPRIPRPPSSRNLPSSSAPDFTLALSQTAFAKDCWPLDRYGIYRVEGRVMGLAGVGVEFAIAHRIASRAWSHNTPTRTRHDKPPDTAKRGYADGGPVYCPTGEDMLTEGRRGYADGGPVYCPTGEDIGQRQTAGGKRKTHAAHNQRPFTIKHSGGGMREWRKLEHSGKTHRVDGNVRHVTHFRKSGRDPIRQESNTGRLVWRRGTGMLMGGEREIPEKSRRPEASSGKIPTCQGPGATLPGFEPDLICTVQRYDRNTERLAHRSDEAIEVRVTVACIAPLFS</sequence>
<gene>
    <name evidence="2" type="ORF">PR048_030367</name>
</gene>
<dbReference type="Proteomes" id="UP001159363">
    <property type="component" value="Chromosome 13"/>
</dbReference>
<keyword evidence="3" id="KW-1185">Reference proteome</keyword>
<feature type="region of interest" description="Disordered" evidence="1">
    <location>
        <begin position="192"/>
        <end position="216"/>
    </location>
</feature>
<proteinExistence type="predicted"/>
<name>A0ABQ9GBE5_9NEOP</name>
<feature type="region of interest" description="Disordered" evidence="1">
    <location>
        <begin position="116"/>
        <end position="136"/>
    </location>
</feature>
<protein>
    <submittedName>
        <fullName evidence="2">Uncharacterized protein</fullName>
    </submittedName>
</protein>
<accession>A0ABQ9GBE5</accession>
<feature type="compositionally biased region" description="Basic and acidic residues" evidence="1">
    <location>
        <begin position="201"/>
        <end position="211"/>
    </location>
</feature>
<reference evidence="2 3" key="1">
    <citation type="submission" date="2023-02" db="EMBL/GenBank/DDBJ databases">
        <title>LHISI_Scaffold_Assembly.</title>
        <authorList>
            <person name="Stuart O.P."/>
            <person name="Cleave R."/>
            <person name="Magrath M.J.L."/>
            <person name="Mikheyev A.S."/>
        </authorList>
    </citation>
    <scope>NUCLEOTIDE SEQUENCE [LARGE SCALE GENOMIC DNA]</scope>
    <source>
        <strain evidence="2">Daus_M_001</strain>
        <tissue evidence="2">Leg muscle</tissue>
    </source>
</reference>
<organism evidence="2 3">
    <name type="scientific">Dryococelus australis</name>
    <dbReference type="NCBI Taxonomy" id="614101"/>
    <lineage>
        <taxon>Eukaryota</taxon>
        <taxon>Metazoa</taxon>
        <taxon>Ecdysozoa</taxon>
        <taxon>Arthropoda</taxon>
        <taxon>Hexapoda</taxon>
        <taxon>Insecta</taxon>
        <taxon>Pterygota</taxon>
        <taxon>Neoptera</taxon>
        <taxon>Polyneoptera</taxon>
        <taxon>Phasmatodea</taxon>
        <taxon>Verophasmatodea</taxon>
        <taxon>Anareolatae</taxon>
        <taxon>Phasmatidae</taxon>
        <taxon>Eurycanthinae</taxon>
        <taxon>Dryococelus</taxon>
    </lineage>
</organism>
<evidence type="ECO:0000313" key="3">
    <source>
        <dbReference type="Proteomes" id="UP001159363"/>
    </source>
</evidence>
<dbReference type="EMBL" id="JARBHB010000014">
    <property type="protein sequence ID" value="KAJ8868826.1"/>
    <property type="molecule type" value="Genomic_DNA"/>
</dbReference>
<evidence type="ECO:0000313" key="2">
    <source>
        <dbReference type="EMBL" id="KAJ8868826.1"/>
    </source>
</evidence>
<evidence type="ECO:0000256" key="1">
    <source>
        <dbReference type="SAM" id="MobiDB-lite"/>
    </source>
</evidence>
<comment type="caution">
    <text evidence="2">The sequence shown here is derived from an EMBL/GenBank/DDBJ whole genome shotgun (WGS) entry which is preliminary data.</text>
</comment>